<dbReference type="EMBL" id="RKNM01000004">
    <property type="protein sequence ID" value="ROX57216.1"/>
    <property type="molecule type" value="Genomic_DNA"/>
</dbReference>
<sequence length="143" mass="16804">FICGVNLLCLLFLFLSFQEIRLEFLWILFPAFSYLVLLMSIILHETTHLILYRKITHHNHGYLSIKTLSMSIVREKVLDRKSNILITFSGAFFVFFLGVLLYFLSDNLWIRIPAFIFMFHIINLLPFFGDGHTIITELLNSND</sequence>
<organism evidence="2 3">
    <name type="scientific">Enterococcus faecium</name>
    <name type="common">Streptococcus faecium</name>
    <dbReference type="NCBI Taxonomy" id="1352"/>
    <lineage>
        <taxon>Bacteria</taxon>
        <taxon>Bacillati</taxon>
        <taxon>Bacillota</taxon>
        <taxon>Bacilli</taxon>
        <taxon>Lactobacillales</taxon>
        <taxon>Enterococcaceae</taxon>
        <taxon>Enterococcus</taxon>
    </lineage>
</organism>
<keyword evidence="1" id="KW-1133">Transmembrane helix</keyword>
<evidence type="ECO:0008006" key="4">
    <source>
        <dbReference type="Google" id="ProtNLM"/>
    </source>
</evidence>
<feature type="transmembrane region" description="Helical" evidence="1">
    <location>
        <begin position="110"/>
        <end position="128"/>
    </location>
</feature>
<comment type="caution">
    <text evidence="2">The sequence shown here is derived from an EMBL/GenBank/DDBJ whole genome shotgun (WGS) entry which is preliminary data.</text>
</comment>
<gene>
    <name evidence="2" type="ORF">EGW36_04360</name>
</gene>
<feature type="transmembrane region" description="Helical" evidence="1">
    <location>
        <begin position="24"/>
        <end position="44"/>
    </location>
</feature>
<keyword evidence="1" id="KW-0812">Transmembrane</keyword>
<dbReference type="AlphaFoldDB" id="A0AB74CV46"/>
<reference evidence="2 3" key="1">
    <citation type="submission" date="2018-10" db="EMBL/GenBank/DDBJ databases">
        <title>Genotypes and phenotypes of Enterococci isolated from broiler chickens.</title>
        <authorList>
            <person name="Muhammad A.R."/>
            <person name="Diarra M.S."/>
        </authorList>
    </citation>
    <scope>NUCLEOTIDE SEQUENCE [LARGE SCALE GENOMIC DNA]</scope>
    <source>
        <strain evidence="2 3">P5 C A 35</strain>
    </source>
</reference>
<evidence type="ECO:0000313" key="2">
    <source>
        <dbReference type="EMBL" id="ROX57216.1"/>
    </source>
</evidence>
<keyword evidence="1" id="KW-0472">Membrane</keyword>
<evidence type="ECO:0000313" key="3">
    <source>
        <dbReference type="Proteomes" id="UP000281752"/>
    </source>
</evidence>
<dbReference type="Proteomes" id="UP000281752">
    <property type="component" value="Unassembled WGS sequence"/>
</dbReference>
<name>A0AB74CV46_ENTFC</name>
<evidence type="ECO:0000256" key="1">
    <source>
        <dbReference type="SAM" id="Phobius"/>
    </source>
</evidence>
<protein>
    <recommendedName>
        <fullName evidence="4">DUF3267 domain-containing protein</fullName>
    </recommendedName>
</protein>
<accession>A0AB74CV46</accession>
<feature type="non-terminal residue" evidence="2">
    <location>
        <position position="1"/>
    </location>
</feature>
<feature type="transmembrane region" description="Helical" evidence="1">
    <location>
        <begin position="84"/>
        <end position="104"/>
    </location>
</feature>
<proteinExistence type="predicted"/>